<comment type="similarity">
    <text evidence="1">Belongs to the metallo-dependent hydrolases superfamily.</text>
</comment>
<sequence length="294" mass="33478">MATSLPIIDTHMHLWDKKHPELKWVWLDKEFIHPILGNIDGMKSEAYVLDNLWAEARFSGIEGFVHVQAAIGSPNPVTETVWLTEMAKTGPAPMRIIGDSSLGSENAIKELEGHMQSKLFVGIRDFNAEIMFSRKEVNPTYEASLDYMTKHKLVFDLDCEWPNMAEALKLAQRHPELEIVLQHIGFPRKRDAAYFASWKTEINKLATAQNVTMKISGLPMTDPLFSKESLRPWAEASLEAFGPNRCVLGSNWPVDRLYTSYATIIEFMREYIGTLSQSEQALICNGNAKRLYRF</sequence>
<evidence type="ECO:0000259" key="2">
    <source>
        <dbReference type="Pfam" id="PF04909"/>
    </source>
</evidence>
<proteinExistence type="inferred from homology"/>
<evidence type="ECO:0000313" key="6">
    <source>
        <dbReference type="EMBL" id="CAB4994629.1"/>
    </source>
</evidence>
<evidence type="ECO:0000256" key="1">
    <source>
        <dbReference type="ARBA" id="ARBA00038310"/>
    </source>
</evidence>
<dbReference type="PANTHER" id="PTHR43569">
    <property type="entry name" value="AMIDOHYDROLASE"/>
    <property type="match status" value="1"/>
</dbReference>
<gene>
    <name evidence="3" type="ORF">UFOPK1438_00816</name>
    <name evidence="4" type="ORF">UFOPK2329_00601</name>
    <name evidence="5" type="ORF">UFOPK3166_00356</name>
    <name evidence="6" type="ORF">UFOPK4035_00402</name>
</gene>
<organism evidence="4">
    <name type="scientific">freshwater metagenome</name>
    <dbReference type="NCBI Taxonomy" id="449393"/>
    <lineage>
        <taxon>unclassified sequences</taxon>
        <taxon>metagenomes</taxon>
        <taxon>ecological metagenomes</taxon>
    </lineage>
</organism>
<evidence type="ECO:0000313" key="3">
    <source>
        <dbReference type="EMBL" id="CAB4546971.1"/>
    </source>
</evidence>
<dbReference type="AlphaFoldDB" id="A0A6J6MKD4"/>
<feature type="domain" description="Amidohydrolase-related" evidence="2">
    <location>
        <begin position="8"/>
        <end position="294"/>
    </location>
</feature>
<name>A0A6J6MKD4_9ZZZZ</name>
<dbReference type="SUPFAM" id="SSF51556">
    <property type="entry name" value="Metallo-dependent hydrolases"/>
    <property type="match status" value="1"/>
</dbReference>
<accession>A0A6J6MKD4</accession>
<evidence type="ECO:0000313" key="5">
    <source>
        <dbReference type="EMBL" id="CAB4821033.1"/>
    </source>
</evidence>
<dbReference type="InterPro" id="IPR032466">
    <property type="entry name" value="Metal_Hydrolase"/>
</dbReference>
<dbReference type="EMBL" id="CAFABD010000035">
    <property type="protein sequence ID" value="CAB4821033.1"/>
    <property type="molecule type" value="Genomic_DNA"/>
</dbReference>
<dbReference type="Gene3D" id="3.20.20.140">
    <property type="entry name" value="Metal-dependent hydrolases"/>
    <property type="match status" value="1"/>
</dbReference>
<dbReference type="EMBL" id="CAFBOX010000047">
    <property type="protein sequence ID" value="CAB4994629.1"/>
    <property type="molecule type" value="Genomic_DNA"/>
</dbReference>
<dbReference type="InterPro" id="IPR052350">
    <property type="entry name" value="Metallo-dep_Lactonases"/>
</dbReference>
<reference evidence="4" key="1">
    <citation type="submission" date="2020-05" db="EMBL/GenBank/DDBJ databases">
        <authorList>
            <person name="Chiriac C."/>
            <person name="Salcher M."/>
            <person name="Ghai R."/>
            <person name="Kavagutti S V."/>
        </authorList>
    </citation>
    <scope>NUCLEOTIDE SEQUENCE</scope>
</reference>
<evidence type="ECO:0000313" key="4">
    <source>
        <dbReference type="EMBL" id="CAB4673165.1"/>
    </source>
</evidence>
<dbReference type="InterPro" id="IPR006680">
    <property type="entry name" value="Amidohydro-rel"/>
</dbReference>
<dbReference type="Pfam" id="PF04909">
    <property type="entry name" value="Amidohydro_2"/>
    <property type="match status" value="1"/>
</dbReference>
<dbReference type="EMBL" id="CAEZSM010000108">
    <property type="protein sequence ID" value="CAB4546971.1"/>
    <property type="molecule type" value="Genomic_DNA"/>
</dbReference>
<protein>
    <submittedName>
        <fullName evidence="4">Unannotated protein</fullName>
    </submittedName>
</protein>
<dbReference type="GO" id="GO:0016787">
    <property type="term" value="F:hydrolase activity"/>
    <property type="evidence" value="ECO:0007669"/>
    <property type="project" value="InterPro"/>
</dbReference>
<dbReference type="PANTHER" id="PTHR43569:SF2">
    <property type="entry name" value="AMIDOHYDROLASE-RELATED DOMAIN-CONTAINING PROTEIN"/>
    <property type="match status" value="1"/>
</dbReference>
<dbReference type="EMBL" id="CAEZWZ010000081">
    <property type="protein sequence ID" value="CAB4673165.1"/>
    <property type="molecule type" value="Genomic_DNA"/>
</dbReference>